<evidence type="ECO:0000256" key="7">
    <source>
        <dbReference type="ARBA" id="ARBA00023065"/>
    </source>
</evidence>
<keyword evidence="4" id="KW-1003">Cell membrane</keyword>
<feature type="transmembrane region" description="Helical" evidence="9">
    <location>
        <begin position="380"/>
        <end position="401"/>
    </location>
</feature>
<comment type="subcellular location">
    <subcellularLocation>
        <location evidence="1">Cell membrane</location>
        <topology evidence="1">Multi-pass membrane protein</topology>
    </subcellularLocation>
</comment>
<feature type="transmembrane region" description="Helical" evidence="9">
    <location>
        <begin position="310"/>
        <end position="335"/>
    </location>
</feature>
<proteinExistence type="predicted"/>
<feature type="transmembrane region" description="Helical" evidence="9">
    <location>
        <begin position="6"/>
        <end position="26"/>
    </location>
</feature>
<feature type="transmembrane region" description="Helical" evidence="9">
    <location>
        <begin position="124"/>
        <end position="145"/>
    </location>
</feature>
<dbReference type="GO" id="GO:0015297">
    <property type="term" value="F:antiporter activity"/>
    <property type="evidence" value="ECO:0007669"/>
    <property type="project" value="UniProtKB-KW"/>
</dbReference>
<dbReference type="EMBL" id="JACHEN010000008">
    <property type="protein sequence ID" value="MBB6215616.1"/>
    <property type="molecule type" value="Genomic_DNA"/>
</dbReference>
<feature type="transmembrane region" description="Helical" evidence="9">
    <location>
        <begin position="166"/>
        <end position="188"/>
    </location>
</feature>
<evidence type="ECO:0000256" key="4">
    <source>
        <dbReference type="ARBA" id="ARBA00022475"/>
    </source>
</evidence>
<dbReference type="InterPro" id="IPR006153">
    <property type="entry name" value="Cation/H_exchanger_TM"/>
</dbReference>
<evidence type="ECO:0000256" key="9">
    <source>
        <dbReference type="SAM" id="Phobius"/>
    </source>
</evidence>
<keyword evidence="12" id="KW-1185">Reference proteome</keyword>
<feature type="transmembrane region" description="Helical" evidence="9">
    <location>
        <begin position="347"/>
        <end position="368"/>
    </location>
</feature>
<dbReference type="Proteomes" id="UP000579281">
    <property type="component" value="Unassembled WGS sequence"/>
</dbReference>
<keyword evidence="7" id="KW-0406">Ion transport</keyword>
<feature type="transmembrane region" description="Helical" evidence="9">
    <location>
        <begin position="285"/>
        <end position="304"/>
    </location>
</feature>
<dbReference type="PANTHER" id="PTHR32507">
    <property type="entry name" value="NA(+)/H(+) ANTIPORTER 1"/>
    <property type="match status" value="1"/>
</dbReference>
<keyword evidence="5 9" id="KW-0812">Transmembrane</keyword>
<reference evidence="11 12" key="1">
    <citation type="submission" date="2020-08" db="EMBL/GenBank/DDBJ databases">
        <title>Genomic Encyclopedia of Type Strains, Phase IV (KMG-IV): sequencing the most valuable type-strain genomes for metagenomic binning, comparative biology and taxonomic classification.</title>
        <authorList>
            <person name="Goeker M."/>
        </authorList>
    </citation>
    <scope>NUCLEOTIDE SEQUENCE [LARGE SCALE GENOMIC DNA]</scope>
    <source>
        <strain evidence="11 12">DSM 103526</strain>
    </source>
</reference>
<keyword evidence="3" id="KW-0050">Antiport</keyword>
<protein>
    <submittedName>
        <fullName evidence="11">NhaP-type Na+/H+ or K+/H+ antiporter</fullName>
    </submittedName>
</protein>
<comment type="caution">
    <text evidence="11">The sequence shown here is derived from an EMBL/GenBank/DDBJ whole genome shotgun (WGS) entry which is preliminary data.</text>
</comment>
<dbReference type="Gene3D" id="1.20.1530.20">
    <property type="match status" value="1"/>
</dbReference>
<dbReference type="InterPro" id="IPR038770">
    <property type="entry name" value="Na+/solute_symporter_sf"/>
</dbReference>
<accession>A0A841KQ62</accession>
<dbReference type="PANTHER" id="PTHR32507:SF0">
    <property type="entry name" value="NA(+)_H(+) ANTIPORTER 2-RELATED"/>
    <property type="match status" value="1"/>
</dbReference>
<keyword evidence="2" id="KW-0813">Transport</keyword>
<evidence type="ECO:0000313" key="12">
    <source>
        <dbReference type="Proteomes" id="UP000579281"/>
    </source>
</evidence>
<organism evidence="11 12">
    <name type="scientific">Anaerosolibacter carboniphilus</name>
    <dbReference type="NCBI Taxonomy" id="1417629"/>
    <lineage>
        <taxon>Bacteria</taxon>
        <taxon>Bacillati</taxon>
        <taxon>Bacillota</taxon>
        <taxon>Clostridia</taxon>
        <taxon>Peptostreptococcales</taxon>
        <taxon>Thermotaleaceae</taxon>
        <taxon>Anaerosolibacter</taxon>
    </lineage>
</organism>
<dbReference type="AlphaFoldDB" id="A0A841KQ62"/>
<feature type="transmembrane region" description="Helical" evidence="9">
    <location>
        <begin position="38"/>
        <end position="57"/>
    </location>
</feature>
<evidence type="ECO:0000256" key="8">
    <source>
        <dbReference type="ARBA" id="ARBA00023136"/>
    </source>
</evidence>
<keyword evidence="6 9" id="KW-1133">Transmembrane helix</keyword>
<evidence type="ECO:0000256" key="1">
    <source>
        <dbReference type="ARBA" id="ARBA00004651"/>
    </source>
</evidence>
<evidence type="ECO:0000256" key="6">
    <source>
        <dbReference type="ARBA" id="ARBA00022989"/>
    </source>
</evidence>
<evidence type="ECO:0000256" key="3">
    <source>
        <dbReference type="ARBA" id="ARBA00022449"/>
    </source>
</evidence>
<dbReference type="Pfam" id="PF00999">
    <property type="entry name" value="Na_H_Exchanger"/>
    <property type="match status" value="1"/>
</dbReference>
<dbReference type="GO" id="GO:0005886">
    <property type="term" value="C:plasma membrane"/>
    <property type="evidence" value="ECO:0007669"/>
    <property type="project" value="UniProtKB-SubCell"/>
</dbReference>
<gene>
    <name evidence="11" type="ORF">HNQ80_001705</name>
</gene>
<feature type="transmembrane region" description="Helical" evidence="9">
    <location>
        <begin position="223"/>
        <end position="242"/>
    </location>
</feature>
<dbReference type="RefSeq" id="WP_184310051.1">
    <property type="nucleotide sequence ID" value="NZ_JACHEN010000008.1"/>
</dbReference>
<sequence>MENASMIATDEILTLIVIILIIGMIFGKLSKIVKLPDVVMFLLAGIIIGPAILNWASVEGYPIGNQLILTFGSAFILYDGGREIKLRVLNDVKVSVGLLSSLGVLISAFIVGYAAMWIFHIPFIYALLLGAVVASTDPATLVPVFKEITLKDKVKQTVISESAFNDAVGAIMVFSILAIIQSGTFSLMDNLGQLVQMALGGILVGAAIGMSLSVLISDTKYGIMHDYASIISIVSVVIAFIFAEKIGGSGYMATFTTGLVCGNKKRLRLWVPEEDFITQTHVRETLAFVMRMAIFILLGTHVNFHVLGKYWMSALIVVIVLMFVARPLSVLACVLPDRKGKWTFNEIGFLMWVRETGVIPAALSGMIVSMKIPHSDVISSVVFMTVLITLGVQASTTKFVARKLNLLENKEEF</sequence>
<feature type="transmembrane region" description="Helical" evidence="9">
    <location>
        <begin position="194"/>
        <end position="216"/>
    </location>
</feature>
<name>A0A841KQ62_9FIRM</name>
<evidence type="ECO:0000313" key="11">
    <source>
        <dbReference type="EMBL" id="MBB6215616.1"/>
    </source>
</evidence>
<evidence type="ECO:0000256" key="5">
    <source>
        <dbReference type="ARBA" id="ARBA00022692"/>
    </source>
</evidence>
<feature type="transmembrane region" description="Helical" evidence="9">
    <location>
        <begin position="92"/>
        <end position="118"/>
    </location>
</feature>
<evidence type="ECO:0000256" key="2">
    <source>
        <dbReference type="ARBA" id="ARBA00022448"/>
    </source>
</evidence>
<dbReference type="GO" id="GO:1902600">
    <property type="term" value="P:proton transmembrane transport"/>
    <property type="evidence" value="ECO:0007669"/>
    <property type="project" value="InterPro"/>
</dbReference>
<keyword evidence="8 9" id="KW-0472">Membrane</keyword>
<evidence type="ECO:0000259" key="10">
    <source>
        <dbReference type="Pfam" id="PF00999"/>
    </source>
</evidence>
<feature type="domain" description="Cation/H+ exchanger transmembrane" evidence="10">
    <location>
        <begin position="18"/>
        <end position="402"/>
    </location>
</feature>